<protein>
    <submittedName>
        <fullName evidence="1">Uncharacterized protein</fullName>
    </submittedName>
</protein>
<name>A0A402AC00_9CHLR</name>
<comment type="caution">
    <text evidence="1">The sequence shown here is derived from an EMBL/GenBank/DDBJ whole genome shotgun (WGS) entry which is preliminary data.</text>
</comment>
<evidence type="ECO:0000313" key="1">
    <source>
        <dbReference type="EMBL" id="GCE16620.1"/>
    </source>
</evidence>
<organism evidence="1 2">
    <name type="scientific">Dictyobacter kobayashii</name>
    <dbReference type="NCBI Taxonomy" id="2014872"/>
    <lineage>
        <taxon>Bacteria</taxon>
        <taxon>Bacillati</taxon>
        <taxon>Chloroflexota</taxon>
        <taxon>Ktedonobacteria</taxon>
        <taxon>Ktedonobacterales</taxon>
        <taxon>Dictyobacteraceae</taxon>
        <taxon>Dictyobacter</taxon>
    </lineage>
</organism>
<dbReference type="EMBL" id="BIFS01000001">
    <property type="protein sequence ID" value="GCE16620.1"/>
    <property type="molecule type" value="Genomic_DNA"/>
</dbReference>
<sequence>MDQALVAEDKAVADVGFAVAAGNCQAPISLGTLDPVGADKEEMPLCYRLVYIDYPTLCILYLKIVLRWDDTI</sequence>
<reference evidence="2" key="1">
    <citation type="submission" date="2018-12" db="EMBL/GenBank/DDBJ databases">
        <title>Tengunoibacter tsumagoiensis gen. nov., sp. nov., Dictyobacter kobayashii sp. nov., D. alpinus sp. nov., and D. joshuensis sp. nov. and description of Dictyobacteraceae fam. nov. within the order Ktedonobacterales isolated from Tengu-no-mugimeshi.</title>
        <authorList>
            <person name="Wang C.M."/>
            <person name="Zheng Y."/>
            <person name="Sakai Y."/>
            <person name="Toyoda A."/>
            <person name="Minakuchi Y."/>
            <person name="Abe K."/>
            <person name="Yokota A."/>
            <person name="Yabe S."/>
        </authorList>
    </citation>
    <scope>NUCLEOTIDE SEQUENCE [LARGE SCALE GENOMIC DNA]</scope>
    <source>
        <strain evidence="2">Uno11</strain>
    </source>
</reference>
<keyword evidence="2" id="KW-1185">Reference proteome</keyword>
<dbReference type="Proteomes" id="UP000287188">
    <property type="component" value="Unassembled WGS sequence"/>
</dbReference>
<accession>A0A402AC00</accession>
<gene>
    <name evidence="1" type="ORF">KDK_04200</name>
</gene>
<evidence type="ECO:0000313" key="2">
    <source>
        <dbReference type="Proteomes" id="UP000287188"/>
    </source>
</evidence>
<proteinExistence type="predicted"/>
<dbReference type="AlphaFoldDB" id="A0A402AC00"/>